<dbReference type="PANTHER" id="PTHR36837">
    <property type="entry name" value="POLY(3-HYDROXYALKANOATE) POLYMERASE SUBUNIT PHAC"/>
    <property type="match status" value="1"/>
</dbReference>
<feature type="domain" description="AB hydrolase-1" evidence="2">
    <location>
        <begin position="52"/>
        <end position="160"/>
    </location>
</feature>
<feature type="compositionally biased region" description="Basic residues" evidence="1">
    <location>
        <begin position="264"/>
        <end position="274"/>
    </location>
</feature>
<dbReference type="InterPro" id="IPR029058">
    <property type="entry name" value="AB_hydrolase_fold"/>
</dbReference>
<sequence length="376" mass="41440">MLGSSCPPERRQTLLSAVRAYQQHPHRRRARARPAAFALGGMRVLDYGGDGPPVLLVPSLINPSWVLDLEPRRSLVRDLRQRGHRCFLIDWGEPTGEELGFDIGDYITRRLLPVISALPGPLALVGYCLGGTMALAAAQLAADRVRALALIAAPWRFAAYPGDSRRALEDFWRQHEPAARQLGRLPMEILQLAFWAQDAESTGQKYIDFAALDPDSAAARRFVLLEDWANSGPPLAYPAARMCFEDFFAADMPGRGCGASATRRSARTGSKPRWRSSPPVATGWCRRPPRLPWRRDTVSAARWSSAMSAWSSARRPAASSMRRSRPGSRGPSSRDCLLRTESSLQGAFAPKHSGACVSMDRHPGFCRDRLSLAASR</sequence>
<dbReference type="RefSeq" id="WP_222872951.1">
    <property type="nucleotide sequence ID" value="NZ_CP039704.1"/>
</dbReference>
<evidence type="ECO:0000313" key="4">
    <source>
        <dbReference type="Proteomes" id="UP000298714"/>
    </source>
</evidence>
<accession>A0A4D7CA56</accession>
<evidence type="ECO:0000256" key="1">
    <source>
        <dbReference type="SAM" id="MobiDB-lite"/>
    </source>
</evidence>
<evidence type="ECO:0000313" key="3">
    <source>
        <dbReference type="EMBL" id="QCI80093.1"/>
    </source>
</evidence>
<organism evidence="3 4">
    <name type="scientific">Hankyongella ginsenosidimutans</name>
    <dbReference type="NCBI Taxonomy" id="1763828"/>
    <lineage>
        <taxon>Bacteria</taxon>
        <taxon>Pseudomonadati</taxon>
        <taxon>Pseudomonadota</taxon>
        <taxon>Alphaproteobacteria</taxon>
        <taxon>Sphingomonadales</taxon>
        <taxon>Sphingomonadaceae</taxon>
        <taxon>Hankyongella</taxon>
    </lineage>
</organism>
<dbReference type="SUPFAM" id="SSF53474">
    <property type="entry name" value="alpha/beta-Hydrolases"/>
    <property type="match status" value="1"/>
</dbReference>
<proteinExistence type="predicted"/>
<dbReference type="InterPro" id="IPR000073">
    <property type="entry name" value="AB_hydrolase_1"/>
</dbReference>
<feature type="compositionally biased region" description="Low complexity" evidence="1">
    <location>
        <begin position="314"/>
        <end position="334"/>
    </location>
</feature>
<reference evidence="4" key="1">
    <citation type="submission" date="2019-04" db="EMBL/GenBank/DDBJ databases">
        <title>Complete genome sequence of Sphingomonas sp. W1-2-3.</title>
        <authorList>
            <person name="Im W.T."/>
        </authorList>
    </citation>
    <scope>NUCLEOTIDE SEQUENCE [LARGE SCALE GENOMIC DNA]</scope>
    <source>
        <strain evidence="4">W1-2-3</strain>
    </source>
</reference>
<keyword evidence="3" id="KW-0378">Hydrolase</keyword>
<dbReference type="InterPro" id="IPR051321">
    <property type="entry name" value="PHA/PHB_synthase"/>
</dbReference>
<evidence type="ECO:0000259" key="2">
    <source>
        <dbReference type="Pfam" id="PF00561"/>
    </source>
</evidence>
<dbReference type="AlphaFoldDB" id="A0A4D7CA56"/>
<feature type="region of interest" description="Disordered" evidence="1">
    <location>
        <begin position="314"/>
        <end position="336"/>
    </location>
</feature>
<dbReference type="KEGG" id="hgn:E6W36_12975"/>
<feature type="region of interest" description="Disordered" evidence="1">
    <location>
        <begin position="258"/>
        <end position="281"/>
    </location>
</feature>
<dbReference type="GO" id="GO:0016787">
    <property type="term" value="F:hydrolase activity"/>
    <property type="evidence" value="ECO:0007669"/>
    <property type="project" value="UniProtKB-KW"/>
</dbReference>
<dbReference type="PANTHER" id="PTHR36837:SF4">
    <property type="entry name" value="BLR0908 PROTEIN"/>
    <property type="match status" value="1"/>
</dbReference>
<dbReference type="Pfam" id="PF00561">
    <property type="entry name" value="Abhydrolase_1"/>
    <property type="match status" value="1"/>
</dbReference>
<dbReference type="EMBL" id="CP039704">
    <property type="protein sequence ID" value="QCI80093.1"/>
    <property type="molecule type" value="Genomic_DNA"/>
</dbReference>
<gene>
    <name evidence="3" type="ORF">E6W36_12975</name>
</gene>
<dbReference type="Gene3D" id="3.40.50.1820">
    <property type="entry name" value="alpha/beta hydrolase"/>
    <property type="match status" value="1"/>
</dbReference>
<protein>
    <submittedName>
        <fullName evidence="3">Alpha/beta fold hydrolase</fullName>
    </submittedName>
</protein>
<name>A0A4D7CA56_9SPHN</name>
<dbReference type="Proteomes" id="UP000298714">
    <property type="component" value="Chromosome"/>
</dbReference>
<keyword evidence="4" id="KW-1185">Reference proteome</keyword>